<name>A0A1I7KE39_9GAMM</name>
<protein>
    <submittedName>
        <fullName evidence="1">Uncharacterized protein</fullName>
    </submittedName>
</protein>
<dbReference type="AlphaFoldDB" id="A0A1I7KE39"/>
<accession>A0A1I7KE39</accession>
<dbReference type="Proteomes" id="UP000242496">
    <property type="component" value="Unassembled WGS sequence"/>
</dbReference>
<sequence>MSRHAIFLYSCLLFIKDEINITSKSKDERKMKMKGTNNKTGAIKLLSVLSRNYYRNYFALAAGLISSNSISKTKVELAGILGRFAWS</sequence>
<dbReference type="EMBL" id="FPBJ01000056">
    <property type="protein sequence ID" value="SFU95664.1"/>
    <property type="molecule type" value="Genomic_DNA"/>
</dbReference>
<reference evidence="2" key="1">
    <citation type="submission" date="2016-10" db="EMBL/GenBank/DDBJ databases">
        <authorList>
            <person name="Varghese N."/>
            <person name="Submissions S."/>
        </authorList>
    </citation>
    <scope>NUCLEOTIDE SEQUENCE [LARGE SCALE GENOMIC DNA]</scope>
    <source>
        <strain evidence="2">DSM 18168</strain>
    </source>
</reference>
<evidence type="ECO:0000313" key="1">
    <source>
        <dbReference type="EMBL" id="SFU95664.1"/>
    </source>
</evidence>
<proteinExistence type="predicted"/>
<evidence type="ECO:0000313" key="2">
    <source>
        <dbReference type="Proteomes" id="UP000242496"/>
    </source>
</evidence>
<gene>
    <name evidence="1" type="ORF">SAMN05421784_1569</name>
</gene>
<organism evidence="1 2">
    <name type="scientific">Xenorhabdus koppenhoeferi</name>
    <dbReference type="NCBI Taxonomy" id="351659"/>
    <lineage>
        <taxon>Bacteria</taxon>
        <taxon>Pseudomonadati</taxon>
        <taxon>Pseudomonadota</taxon>
        <taxon>Gammaproteobacteria</taxon>
        <taxon>Enterobacterales</taxon>
        <taxon>Morganellaceae</taxon>
        <taxon>Xenorhabdus</taxon>
    </lineage>
</organism>
<keyword evidence="2" id="KW-1185">Reference proteome</keyword>